<name>A0ABW8IZH5_9GAMM</name>
<feature type="transmembrane region" description="Helical" evidence="1">
    <location>
        <begin position="54"/>
        <end position="73"/>
    </location>
</feature>
<dbReference type="InterPro" id="IPR021306">
    <property type="entry name" value="DUF2878"/>
</dbReference>
<dbReference type="Pfam" id="PF11086">
    <property type="entry name" value="DUF2878"/>
    <property type="match status" value="1"/>
</dbReference>
<dbReference type="Proteomes" id="UP001620405">
    <property type="component" value="Unassembled WGS sequence"/>
</dbReference>
<keyword evidence="3" id="KW-1185">Reference proteome</keyword>
<feature type="transmembrane region" description="Helical" evidence="1">
    <location>
        <begin position="112"/>
        <end position="129"/>
    </location>
</feature>
<keyword evidence="1" id="KW-0472">Membrane</keyword>
<feature type="transmembrane region" description="Helical" evidence="1">
    <location>
        <begin position="85"/>
        <end position="105"/>
    </location>
</feature>
<sequence length="182" mass="19932">MMFWLTLFAYEAVWFCTVSGAGHGLAWPGVLAAAVFVTWRLFVSRHVAVECRLLAVSLVLGAAMETFWVRAGWITYTATWSLLPAPAWILALWACFAFTILPLFGYLQSRPWLAALFGAIGGPLSYAAASDGWHAAHVISPSWHAWCALAVGWGLALPLLTTLARRWTQATATSRAQHRSAL</sequence>
<organism evidence="2 3">
    <name type="scientific">Dyella lipolytica</name>
    <dbReference type="NCBI Taxonomy" id="1867835"/>
    <lineage>
        <taxon>Bacteria</taxon>
        <taxon>Pseudomonadati</taxon>
        <taxon>Pseudomonadota</taxon>
        <taxon>Gammaproteobacteria</taxon>
        <taxon>Lysobacterales</taxon>
        <taxon>Rhodanobacteraceae</taxon>
        <taxon>Dyella</taxon>
    </lineage>
</organism>
<gene>
    <name evidence="2" type="ORF">ISP13_14520</name>
</gene>
<proteinExistence type="predicted"/>
<dbReference type="RefSeq" id="WP_284396557.1">
    <property type="nucleotide sequence ID" value="NZ_BSNQ01000003.1"/>
</dbReference>
<dbReference type="EMBL" id="JADIKG010000013">
    <property type="protein sequence ID" value="MFK2874755.1"/>
    <property type="molecule type" value="Genomic_DNA"/>
</dbReference>
<keyword evidence="1" id="KW-0812">Transmembrane</keyword>
<feature type="transmembrane region" description="Helical" evidence="1">
    <location>
        <begin position="25"/>
        <end position="42"/>
    </location>
</feature>
<comment type="caution">
    <text evidence="2">The sequence shown here is derived from an EMBL/GenBank/DDBJ whole genome shotgun (WGS) entry which is preliminary data.</text>
</comment>
<evidence type="ECO:0000313" key="3">
    <source>
        <dbReference type="Proteomes" id="UP001620405"/>
    </source>
</evidence>
<accession>A0ABW8IZH5</accession>
<protein>
    <submittedName>
        <fullName evidence="2">DUF2878 domain-containing protein</fullName>
    </submittedName>
</protein>
<keyword evidence="1" id="KW-1133">Transmembrane helix</keyword>
<feature type="transmembrane region" description="Helical" evidence="1">
    <location>
        <begin position="141"/>
        <end position="160"/>
    </location>
</feature>
<evidence type="ECO:0000313" key="2">
    <source>
        <dbReference type="EMBL" id="MFK2874755.1"/>
    </source>
</evidence>
<evidence type="ECO:0000256" key="1">
    <source>
        <dbReference type="SAM" id="Phobius"/>
    </source>
</evidence>
<reference evidence="2 3" key="1">
    <citation type="submission" date="2020-10" db="EMBL/GenBank/DDBJ databases">
        <title>Phylogeny of dyella-like bacteria.</title>
        <authorList>
            <person name="Fu J."/>
        </authorList>
    </citation>
    <scope>NUCLEOTIDE SEQUENCE [LARGE SCALE GENOMIC DNA]</scope>
    <source>
        <strain evidence="2 3">DHOB07</strain>
    </source>
</reference>